<dbReference type="InterPro" id="IPR029441">
    <property type="entry name" value="Cass2"/>
</dbReference>
<evidence type="ECO:0000313" key="3">
    <source>
        <dbReference type="Proteomes" id="UP001344632"/>
    </source>
</evidence>
<sequence length="164" mass="19089">MNINIMHRPAAVLTGISIRTSNQRELSGEGQIPSLWERYFQSGQQSRTDLIHPHLLYALYTDYESDVNGEYTLLLGHEQDHLLSAEDTASTAYIPEADYIKFTTEKGPMGQVVPQLWQEIWDYFQNSEYERTYTGDFELYDLREFNPEEVIVDIYMAVRKPSIL</sequence>
<evidence type="ECO:0000259" key="1">
    <source>
        <dbReference type="SMART" id="SM00871"/>
    </source>
</evidence>
<dbReference type="PANTHER" id="PTHR36444:SF2">
    <property type="entry name" value="TRANSCRIPTIONAL REGULATOR PROTEIN YOBU-RELATED"/>
    <property type="match status" value="1"/>
</dbReference>
<proteinExistence type="predicted"/>
<dbReference type="Pfam" id="PF14526">
    <property type="entry name" value="Cass2"/>
    <property type="match status" value="1"/>
</dbReference>
<dbReference type="PANTHER" id="PTHR36444">
    <property type="entry name" value="TRANSCRIPTIONAL REGULATOR PROTEIN YOBU-RELATED"/>
    <property type="match status" value="1"/>
</dbReference>
<reference evidence="2 3" key="1">
    <citation type="submission" date="2023-03" db="EMBL/GenBank/DDBJ databases">
        <title>Bacillus Genome Sequencing.</title>
        <authorList>
            <person name="Dunlap C."/>
        </authorList>
    </citation>
    <scope>NUCLEOTIDE SEQUENCE [LARGE SCALE GENOMIC DNA]</scope>
    <source>
        <strain evidence="2 3">BD-525</strain>
    </source>
</reference>
<accession>A0ABU6GSV7</accession>
<dbReference type="Gene3D" id="3.20.80.10">
    <property type="entry name" value="Regulatory factor, effector binding domain"/>
    <property type="match status" value="1"/>
</dbReference>
<name>A0ABU6GSV7_9BACL</name>
<dbReference type="RefSeq" id="WP_326089939.1">
    <property type="nucleotide sequence ID" value="NZ_JARLKZ010000015.1"/>
</dbReference>
<gene>
    <name evidence="2" type="ORF">P4H66_20490</name>
</gene>
<feature type="domain" description="AraC effector-binding" evidence="1">
    <location>
        <begin position="1"/>
        <end position="159"/>
    </location>
</feature>
<dbReference type="SUPFAM" id="SSF55136">
    <property type="entry name" value="Probable bacterial effector-binding domain"/>
    <property type="match status" value="1"/>
</dbReference>
<keyword evidence="3" id="KW-1185">Reference proteome</keyword>
<organism evidence="2 3">
    <name type="scientific">Paenibacillus dokdonensis</name>
    <dbReference type="NCBI Taxonomy" id="2567944"/>
    <lineage>
        <taxon>Bacteria</taxon>
        <taxon>Bacillati</taxon>
        <taxon>Bacillota</taxon>
        <taxon>Bacilli</taxon>
        <taxon>Bacillales</taxon>
        <taxon>Paenibacillaceae</taxon>
        <taxon>Paenibacillus</taxon>
    </lineage>
</organism>
<comment type="caution">
    <text evidence="2">The sequence shown here is derived from an EMBL/GenBank/DDBJ whole genome shotgun (WGS) entry which is preliminary data.</text>
</comment>
<dbReference type="InterPro" id="IPR010499">
    <property type="entry name" value="AraC_E-bd"/>
</dbReference>
<protein>
    <submittedName>
        <fullName evidence="2">GyrI-like domain-containing protein</fullName>
    </submittedName>
</protein>
<evidence type="ECO:0000313" key="2">
    <source>
        <dbReference type="EMBL" id="MEC0242187.1"/>
    </source>
</evidence>
<dbReference type="InterPro" id="IPR053182">
    <property type="entry name" value="YobU-like_regulator"/>
</dbReference>
<dbReference type="InterPro" id="IPR011256">
    <property type="entry name" value="Reg_factor_effector_dom_sf"/>
</dbReference>
<dbReference type="EMBL" id="JARLKZ010000015">
    <property type="protein sequence ID" value="MEC0242187.1"/>
    <property type="molecule type" value="Genomic_DNA"/>
</dbReference>
<dbReference type="Proteomes" id="UP001344632">
    <property type="component" value="Unassembled WGS sequence"/>
</dbReference>
<dbReference type="SMART" id="SM00871">
    <property type="entry name" value="AraC_E_bind"/>
    <property type="match status" value="1"/>
</dbReference>